<evidence type="ECO:0000313" key="2">
    <source>
        <dbReference type="Proteomes" id="UP001221924"/>
    </source>
</evidence>
<dbReference type="InterPro" id="IPR036709">
    <property type="entry name" value="Autotransporte_beta_dom_sf"/>
</dbReference>
<dbReference type="Proteomes" id="UP001221924">
    <property type="component" value="Unassembled WGS sequence"/>
</dbReference>
<evidence type="ECO:0000313" key="1">
    <source>
        <dbReference type="EMBL" id="MDE8697511.1"/>
    </source>
</evidence>
<gene>
    <name evidence="1" type="ORF">PZH42_25765</name>
</gene>
<proteinExistence type="predicted"/>
<protein>
    <submittedName>
        <fullName evidence="1">DUF3575 domain-containing protein</fullName>
    </submittedName>
</protein>
<dbReference type="RefSeq" id="WP_275202764.1">
    <property type="nucleotide sequence ID" value="NZ_JARFID010000054.1"/>
</dbReference>
<organism evidence="1 2">
    <name type="scientific">Bacteroides cellulosilyticus</name>
    <dbReference type="NCBI Taxonomy" id="246787"/>
    <lineage>
        <taxon>Bacteria</taxon>
        <taxon>Pseudomonadati</taxon>
        <taxon>Bacteroidota</taxon>
        <taxon>Bacteroidia</taxon>
        <taxon>Bacteroidales</taxon>
        <taxon>Bacteroidaceae</taxon>
        <taxon>Bacteroides</taxon>
    </lineage>
</organism>
<sequence>KFGNDMKLNLYLIQPELRYWPCRKFEGHFLGVHGHYAYYNVGQVPFFSGMEDIIYRGDLYGGGITYGYHWVLGDRLSIETVIGGGYARMEYDKYRCAGCGERMGHYKRNYFGPTRAGVSLIYFIR</sequence>
<dbReference type="AlphaFoldDB" id="A0AAW6M848"/>
<accession>A0AAW6M848</accession>
<dbReference type="EMBL" id="JARFID010000054">
    <property type="protein sequence ID" value="MDE8697511.1"/>
    <property type="molecule type" value="Genomic_DNA"/>
</dbReference>
<feature type="non-terminal residue" evidence="1">
    <location>
        <position position="1"/>
    </location>
</feature>
<dbReference type="SUPFAM" id="SSF103515">
    <property type="entry name" value="Autotransporter"/>
    <property type="match status" value="1"/>
</dbReference>
<reference evidence="1" key="1">
    <citation type="submission" date="2023-03" db="EMBL/GenBank/DDBJ databases">
        <title>DFI Biobank Strains.</title>
        <authorList>
            <person name="Mostad J."/>
            <person name="Paddock L."/>
            <person name="Medina S."/>
            <person name="Waligurski E."/>
            <person name="Barat B."/>
            <person name="Smith R."/>
            <person name="Burgo V."/>
            <person name="Metcalfe C."/>
            <person name="Woodson C."/>
            <person name="Sundararajan A."/>
            <person name="Ramaswamy R."/>
            <person name="Lin H."/>
            <person name="Pamer E.G."/>
        </authorList>
    </citation>
    <scope>NUCLEOTIDE SEQUENCE</scope>
    <source>
        <strain evidence="1">DFI.9.5</strain>
    </source>
</reference>
<name>A0AAW6M848_9BACE</name>
<dbReference type="Pfam" id="PF12099">
    <property type="entry name" value="DUF3575"/>
    <property type="match status" value="1"/>
</dbReference>
<comment type="caution">
    <text evidence="1">The sequence shown here is derived from an EMBL/GenBank/DDBJ whole genome shotgun (WGS) entry which is preliminary data.</text>
</comment>
<dbReference type="InterPro" id="IPR021958">
    <property type="entry name" value="DUF3575"/>
</dbReference>